<feature type="non-terminal residue" evidence="2">
    <location>
        <position position="1"/>
    </location>
</feature>
<accession>A0AAW2A1A1</accession>
<evidence type="ECO:0000256" key="1">
    <source>
        <dbReference type="SAM" id="MobiDB-lite"/>
    </source>
</evidence>
<proteinExistence type="predicted"/>
<protein>
    <submittedName>
        <fullName evidence="2">Uncharacterized protein</fullName>
    </submittedName>
</protein>
<dbReference type="AlphaFoldDB" id="A0AAW2A1A1"/>
<name>A0AAW2A1A1_CULAL</name>
<dbReference type="Proteomes" id="UP001479290">
    <property type="component" value="Unassembled WGS sequence"/>
</dbReference>
<feature type="compositionally biased region" description="Basic and acidic residues" evidence="1">
    <location>
        <begin position="1"/>
        <end position="22"/>
    </location>
</feature>
<reference evidence="2 3" key="1">
    <citation type="submission" date="2024-05" db="EMBL/GenBank/DDBJ databases">
        <title>A high-quality chromosomal-level genome assembly of Topmouth culter (Culter alburnus).</title>
        <authorList>
            <person name="Zhao H."/>
        </authorList>
    </citation>
    <scope>NUCLEOTIDE SEQUENCE [LARGE SCALE GENOMIC DNA]</scope>
    <source>
        <strain evidence="2">CATC2023</strain>
        <tissue evidence="2">Muscle</tissue>
    </source>
</reference>
<comment type="caution">
    <text evidence="2">The sequence shown here is derived from an EMBL/GenBank/DDBJ whole genome shotgun (WGS) entry which is preliminary data.</text>
</comment>
<evidence type="ECO:0000313" key="3">
    <source>
        <dbReference type="Proteomes" id="UP001479290"/>
    </source>
</evidence>
<organism evidence="2 3">
    <name type="scientific">Culter alburnus</name>
    <name type="common">Topmouth culter</name>
    <dbReference type="NCBI Taxonomy" id="194366"/>
    <lineage>
        <taxon>Eukaryota</taxon>
        <taxon>Metazoa</taxon>
        <taxon>Chordata</taxon>
        <taxon>Craniata</taxon>
        <taxon>Vertebrata</taxon>
        <taxon>Euteleostomi</taxon>
        <taxon>Actinopterygii</taxon>
        <taxon>Neopterygii</taxon>
        <taxon>Teleostei</taxon>
        <taxon>Ostariophysi</taxon>
        <taxon>Cypriniformes</taxon>
        <taxon>Xenocyprididae</taxon>
        <taxon>Xenocypridinae</taxon>
        <taxon>Culter</taxon>
    </lineage>
</organism>
<gene>
    <name evidence="2" type="ORF">ABG768_003710</name>
</gene>
<feature type="region of interest" description="Disordered" evidence="1">
    <location>
        <begin position="1"/>
        <end position="52"/>
    </location>
</feature>
<evidence type="ECO:0000313" key="2">
    <source>
        <dbReference type="EMBL" id="KAK9966608.1"/>
    </source>
</evidence>
<keyword evidence="3" id="KW-1185">Reference proteome</keyword>
<feature type="non-terminal residue" evidence="2">
    <location>
        <position position="52"/>
    </location>
</feature>
<dbReference type="EMBL" id="JAWDJR010000011">
    <property type="protein sequence ID" value="KAK9966608.1"/>
    <property type="molecule type" value="Genomic_DNA"/>
</dbReference>
<sequence length="52" mass="5900">CAISEQPERPDRSLHGEQTQRHEPRRGHLSAHREGYFEPIHGSNETPAHGCT</sequence>